<name>A0A7D9D9A3_PARCT</name>
<reference evidence="1" key="1">
    <citation type="submission" date="2020-04" db="EMBL/GenBank/DDBJ databases">
        <authorList>
            <person name="Alioto T."/>
            <person name="Alioto T."/>
            <person name="Gomez Garrido J."/>
        </authorList>
    </citation>
    <scope>NUCLEOTIDE SEQUENCE</scope>
    <source>
        <strain evidence="1">A484AB</strain>
    </source>
</reference>
<keyword evidence="2" id="KW-1185">Reference proteome</keyword>
<dbReference type="AlphaFoldDB" id="A0A7D9D9A3"/>
<dbReference type="Proteomes" id="UP001152795">
    <property type="component" value="Unassembled WGS sequence"/>
</dbReference>
<sequence>MKQPYNPILWNLYATCTYLRYYKPVLDVQDRKINDYVKVKEFWLKGGFETVRNFIAVDDEMDACETVESDNPGTPNVTRSKYPRMAVVGVDSEAGKQFYSIPVEWIPRLAVREDGMFVLKSFEFCCREILVRSTTQLVRCQSLTVADKYHVDKHYFHVGCGECGEENSQIEVFAATHLYVGLKSIMRHFDTGLYVNMSEMLMALECNEEKLTFYHKEVCYEESCIIVTYTPVFKKGTYIRKYLAHIVVCKKCVRYLEDFLTLLDQSVENHPFATYDDVDCDGYNHLALPVLKYILDADFDSLASKAYYGVIDGQHLEGPCSYVDLFMNTYVEKHV</sequence>
<accession>A0A7D9D9A3</accession>
<comment type="caution">
    <text evidence="1">The sequence shown here is derived from an EMBL/GenBank/DDBJ whole genome shotgun (WGS) entry which is preliminary data.</text>
</comment>
<dbReference type="EMBL" id="CACRXK020000277">
    <property type="protein sequence ID" value="CAB3980300.1"/>
    <property type="molecule type" value="Genomic_DNA"/>
</dbReference>
<evidence type="ECO:0000313" key="2">
    <source>
        <dbReference type="Proteomes" id="UP001152795"/>
    </source>
</evidence>
<gene>
    <name evidence="1" type="ORF">PACLA_8A074153</name>
</gene>
<organism evidence="1 2">
    <name type="scientific">Paramuricea clavata</name>
    <name type="common">Red gorgonian</name>
    <name type="synonym">Violescent sea-whip</name>
    <dbReference type="NCBI Taxonomy" id="317549"/>
    <lineage>
        <taxon>Eukaryota</taxon>
        <taxon>Metazoa</taxon>
        <taxon>Cnidaria</taxon>
        <taxon>Anthozoa</taxon>
        <taxon>Octocorallia</taxon>
        <taxon>Malacalcyonacea</taxon>
        <taxon>Plexauridae</taxon>
        <taxon>Paramuricea</taxon>
    </lineage>
</organism>
<evidence type="ECO:0000313" key="1">
    <source>
        <dbReference type="EMBL" id="CAB3980300.1"/>
    </source>
</evidence>
<protein>
    <submittedName>
        <fullName evidence="1">Uncharacterized protein</fullName>
    </submittedName>
</protein>
<proteinExistence type="predicted"/>